<sequence>MSRWLTRVSVLGDLQVTVDGADHTPAGAIPRRVVAALASTPGRAVPLDRLIHLAWAGRPPSSARNSLQSHVSRLRGRLGADRIVGDHLGYRLDVGEDGLDVAEFERLLDRAAAQAGRPEQAAQHLAAALALWRATPYAELGDDPDVALRVAELEHRRRLARLDLAEARLLAGQHAAASTDLAQFLVEQPLDHRAAALQARALYLAGQQAEALAVLADHRRATRDELGLDPPAELDELEQSLLRRELPTASVSAPGPRPAAPSAFVGRAAELAAADELLAAADGGAGGLLLVSGEPGIGKTRLATEITAHATGFAIAWGRCYDDGQVRALAPWREAVGDWLAVASAADAARLGPQWPRAAATLGIAPTAGEPSPDDLGLAALAEVLHRMAAVRPLLVVLDDLHWGDPASARLVELVSRDIAASPLVVLALFRDGELAGAHPFRGVVGRVRRRDSTRALGLRELDADAVTSYVETRTGATPPDWLVARLMERTGGNPFYLRETVDLLTERDRLDPSDPWPVPEGAFALTEQRLAGLAPPTADLLRTAALDGTVLDVPLLAAAHDTTPLEVLRLLDDAVPRRLLDADPEHPGRLWFAHDLVREAIVDSLTPATRADRHGRLGAVLAERADQRDEASLGRAVRHLLPASIAAPDLAATAVRLSAAASRLALARGDVDEALRHQRAALQPAGSASLPPAELLGLRLDLAELTHRAGRLDEVDYRRLADAAHGVAPEVEARAALGHEHWSVDARRPRTGADDTSVVLLRRALTHDHPPDLRAALLGALAQALAFAGALDQARLVAGRAEAAADAASDRVRAETLTTVATVLDRPADLATRVRLLETATALTEQGDGEFVGADLVARRRLVPDLIRLGRLADADLAIDDLLVRAEAAGSEIDRWHVPLWRAVLSLGRGRLAEAELLVERFRVVATHHGYADTDRVHGVLSALLHLEQGAPQAAREVVELRAADDRFEPWDWTRLLTDWAAGHRDLAAARLVDLSARRFRPSPLFAGIEVFLGCLVAAPVADLGEATHAAELTRIIAPARGQNVVLGAGAALLGSASHHLGVLALRSGDADTARELLGEALRQQRAWGLRPAAERSAALLRAPEAR</sequence>
<dbReference type="RefSeq" id="WP_183593299.1">
    <property type="nucleotide sequence ID" value="NZ_JACHWR010000002.1"/>
</dbReference>
<evidence type="ECO:0000313" key="7">
    <source>
        <dbReference type="EMBL" id="MBB3043480.1"/>
    </source>
</evidence>
<feature type="domain" description="OmpR/PhoB-type" evidence="5">
    <location>
        <begin position="22"/>
        <end position="92"/>
    </location>
</feature>
<dbReference type="Pfam" id="PF03704">
    <property type="entry name" value="BTAD"/>
    <property type="match status" value="1"/>
</dbReference>
<organism evidence="7 8">
    <name type="scientific">Nocardioides soli</name>
    <dbReference type="NCBI Taxonomy" id="1036020"/>
    <lineage>
        <taxon>Bacteria</taxon>
        <taxon>Bacillati</taxon>
        <taxon>Actinomycetota</taxon>
        <taxon>Actinomycetes</taxon>
        <taxon>Propionibacteriales</taxon>
        <taxon>Nocardioidaceae</taxon>
        <taxon>Nocardioides</taxon>
    </lineage>
</organism>
<dbReference type="AlphaFoldDB" id="A0A7W4VXD3"/>
<evidence type="ECO:0000256" key="3">
    <source>
        <dbReference type="ARBA" id="ARBA00023125"/>
    </source>
</evidence>
<evidence type="ECO:0000313" key="8">
    <source>
        <dbReference type="Proteomes" id="UP000589626"/>
    </source>
</evidence>
<dbReference type="InterPro" id="IPR016032">
    <property type="entry name" value="Sig_transdc_resp-reg_C-effctor"/>
</dbReference>
<evidence type="ECO:0000259" key="6">
    <source>
        <dbReference type="SMART" id="SM01043"/>
    </source>
</evidence>
<evidence type="ECO:0000259" key="5">
    <source>
        <dbReference type="SMART" id="SM00862"/>
    </source>
</evidence>
<dbReference type="InterPro" id="IPR036388">
    <property type="entry name" value="WH-like_DNA-bd_sf"/>
</dbReference>
<reference evidence="7 8" key="1">
    <citation type="submission" date="2020-08" db="EMBL/GenBank/DDBJ databases">
        <title>Sequencing the genomes of 1000 actinobacteria strains.</title>
        <authorList>
            <person name="Klenk H.-P."/>
        </authorList>
    </citation>
    <scope>NUCLEOTIDE SEQUENCE [LARGE SCALE GENOMIC DNA]</scope>
    <source>
        <strain evidence="7 8">DSM 105498</strain>
    </source>
</reference>
<dbReference type="PANTHER" id="PTHR35807">
    <property type="entry name" value="TRANSCRIPTIONAL REGULATOR REDD-RELATED"/>
    <property type="match status" value="1"/>
</dbReference>
<dbReference type="GO" id="GO:0006355">
    <property type="term" value="P:regulation of DNA-templated transcription"/>
    <property type="evidence" value="ECO:0007669"/>
    <property type="project" value="InterPro"/>
</dbReference>
<keyword evidence="8" id="KW-1185">Reference proteome</keyword>
<dbReference type="SUPFAM" id="SSF48452">
    <property type="entry name" value="TPR-like"/>
    <property type="match status" value="1"/>
</dbReference>
<dbReference type="Gene3D" id="1.25.40.10">
    <property type="entry name" value="Tetratricopeptide repeat domain"/>
    <property type="match status" value="1"/>
</dbReference>
<dbReference type="InterPro" id="IPR005158">
    <property type="entry name" value="BTAD"/>
</dbReference>
<dbReference type="GO" id="GO:0000160">
    <property type="term" value="P:phosphorelay signal transduction system"/>
    <property type="evidence" value="ECO:0007669"/>
    <property type="project" value="InterPro"/>
</dbReference>
<dbReference type="SMART" id="SM01043">
    <property type="entry name" value="BTAD"/>
    <property type="match status" value="1"/>
</dbReference>
<accession>A0A7W4VXD3</accession>
<dbReference type="InterPro" id="IPR001867">
    <property type="entry name" value="OmpR/PhoB-type_DNA-bd"/>
</dbReference>
<dbReference type="GO" id="GO:0003677">
    <property type="term" value="F:DNA binding"/>
    <property type="evidence" value="ECO:0007669"/>
    <property type="project" value="UniProtKB-KW"/>
</dbReference>
<dbReference type="Proteomes" id="UP000589626">
    <property type="component" value="Unassembled WGS sequence"/>
</dbReference>
<dbReference type="PANTHER" id="PTHR35807:SF1">
    <property type="entry name" value="TRANSCRIPTIONAL REGULATOR REDD"/>
    <property type="match status" value="1"/>
</dbReference>
<evidence type="ECO:0000256" key="1">
    <source>
        <dbReference type="ARBA" id="ARBA00005820"/>
    </source>
</evidence>
<dbReference type="SMART" id="SM00862">
    <property type="entry name" value="Trans_reg_C"/>
    <property type="match status" value="1"/>
</dbReference>
<dbReference type="SUPFAM" id="SSF52540">
    <property type="entry name" value="P-loop containing nucleoside triphosphate hydrolases"/>
    <property type="match status" value="1"/>
</dbReference>
<dbReference type="InterPro" id="IPR027417">
    <property type="entry name" value="P-loop_NTPase"/>
</dbReference>
<keyword evidence="3 7" id="KW-0238">DNA-binding</keyword>
<comment type="caution">
    <text evidence="7">The sequence shown here is derived from an EMBL/GenBank/DDBJ whole genome shotgun (WGS) entry which is preliminary data.</text>
</comment>
<dbReference type="InterPro" id="IPR051677">
    <property type="entry name" value="AfsR-DnrI-RedD_regulator"/>
</dbReference>
<dbReference type="InterPro" id="IPR041664">
    <property type="entry name" value="AAA_16"/>
</dbReference>
<comment type="similarity">
    <text evidence="1">Belongs to the AfsR/DnrI/RedD regulatory family.</text>
</comment>
<proteinExistence type="inferred from homology"/>
<gene>
    <name evidence="7" type="ORF">FHU40_003298</name>
</gene>
<evidence type="ECO:0000256" key="2">
    <source>
        <dbReference type="ARBA" id="ARBA00023015"/>
    </source>
</evidence>
<dbReference type="InterPro" id="IPR011990">
    <property type="entry name" value="TPR-like_helical_dom_sf"/>
</dbReference>
<name>A0A7W4VXD3_9ACTN</name>
<keyword evidence="4" id="KW-0804">Transcription</keyword>
<dbReference type="SUPFAM" id="SSF46894">
    <property type="entry name" value="C-terminal effector domain of the bipartite response regulators"/>
    <property type="match status" value="1"/>
</dbReference>
<dbReference type="EMBL" id="JACHWR010000002">
    <property type="protein sequence ID" value="MBB3043480.1"/>
    <property type="molecule type" value="Genomic_DNA"/>
</dbReference>
<protein>
    <submittedName>
        <fullName evidence="7">DNA-binding SARP family transcriptional activator</fullName>
    </submittedName>
</protein>
<dbReference type="Gene3D" id="1.10.10.10">
    <property type="entry name" value="Winged helix-like DNA-binding domain superfamily/Winged helix DNA-binding domain"/>
    <property type="match status" value="1"/>
</dbReference>
<feature type="domain" description="Bacterial transcriptional activator" evidence="6">
    <location>
        <begin position="99"/>
        <end position="242"/>
    </location>
</feature>
<dbReference type="Pfam" id="PF13191">
    <property type="entry name" value="AAA_16"/>
    <property type="match status" value="1"/>
</dbReference>
<evidence type="ECO:0000256" key="4">
    <source>
        <dbReference type="ARBA" id="ARBA00023163"/>
    </source>
</evidence>
<keyword evidence="2" id="KW-0805">Transcription regulation</keyword>